<dbReference type="InterPro" id="IPR000160">
    <property type="entry name" value="GGDEF_dom"/>
</dbReference>
<feature type="domain" description="GGDEF" evidence="2">
    <location>
        <begin position="159"/>
        <end position="274"/>
    </location>
</feature>
<dbReference type="SMART" id="SM00091">
    <property type="entry name" value="PAS"/>
    <property type="match status" value="1"/>
</dbReference>
<feature type="domain" description="PAC" evidence="1">
    <location>
        <begin position="143"/>
        <end position="195"/>
    </location>
</feature>
<proteinExistence type="predicted"/>
<dbReference type="InterPro" id="IPR035965">
    <property type="entry name" value="PAS-like_dom_sf"/>
</dbReference>
<gene>
    <name evidence="3" type="ORF">KIH74_18145</name>
</gene>
<dbReference type="InterPro" id="IPR000700">
    <property type="entry name" value="PAS-assoc_C"/>
</dbReference>
<keyword evidence="4" id="KW-1185">Reference proteome</keyword>
<evidence type="ECO:0000313" key="4">
    <source>
        <dbReference type="Proteomes" id="UP001197247"/>
    </source>
</evidence>
<dbReference type="Gene3D" id="3.30.450.20">
    <property type="entry name" value="PAS domain"/>
    <property type="match status" value="2"/>
</dbReference>
<evidence type="ECO:0000313" key="3">
    <source>
        <dbReference type="EMBL" id="MBT0770868.1"/>
    </source>
</evidence>
<evidence type="ECO:0000259" key="1">
    <source>
        <dbReference type="PROSITE" id="PS50113"/>
    </source>
</evidence>
<dbReference type="InterPro" id="IPR029787">
    <property type="entry name" value="Nucleotide_cyclase"/>
</dbReference>
<dbReference type="InterPro" id="IPR001610">
    <property type="entry name" value="PAC"/>
</dbReference>
<dbReference type="Pfam" id="PF00990">
    <property type="entry name" value="GGDEF"/>
    <property type="match status" value="1"/>
</dbReference>
<dbReference type="Proteomes" id="UP001197247">
    <property type="component" value="Unassembled WGS sequence"/>
</dbReference>
<reference evidence="3 4" key="1">
    <citation type="submission" date="2021-05" db="EMBL/GenBank/DDBJ databases">
        <title>Kineosporia and Streptomyces sp. nov. two new marine actinobacteria isolated from Coral.</title>
        <authorList>
            <person name="Buangrab K."/>
            <person name="Sutthacheep M."/>
            <person name="Yeemin T."/>
            <person name="Harunari E."/>
            <person name="Igarashi Y."/>
            <person name="Kanchanasin P."/>
            <person name="Tanasupawat S."/>
            <person name="Phongsopitanun W."/>
        </authorList>
    </citation>
    <scope>NUCLEOTIDE SEQUENCE [LARGE SCALE GENOMIC DNA]</scope>
    <source>
        <strain evidence="3 4">J2-2</strain>
    </source>
</reference>
<dbReference type="PANTHER" id="PTHR44757">
    <property type="entry name" value="DIGUANYLATE CYCLASE DGCP"/>
    <property type="match status" value="1"/>
</dbReference>
<dbReference type="CDD" id="cd00130">
    <property type="entry name" value="PAS"/>
    <property type="match status" value="1"/>
</dbReference>
<comment type="caution">
    <text evidence="3">The sequence shown here is derived from an EMBL/GenBank/DDBJ whole genome shotgun (WGS) entry which is preliminary data.</text>
</comment>
<name>A0ABS5TIF9_9ACTN</name>
<feature type="domain" description="PAC" evidence="1">
    <location>
        <begin position="11"/>
        <end position="63"/>
    </location>
</feature>
<sequence length="274" mass="29301">MMGTIERDGVFNRQCTFARKDGTTFPGQLVLSVKRRPDGTRMGYTGVITDLTAVLRAQEELAESDKRFRLAFDTSPMGMAVVSLGAADPGRFLRVNDALCEFAGVGEGQLVGARVGDFLGDPEHLEQAMGNLAELIAGNVDAVTAERHLFRADGGERWGRVSASAVRPDGDRDPSLILLVEDITARKELTERHEFAILCPGVPDAATAIRIGHEVLAALSREFDLSRTRARVGASIGVAVAADGDTGPDLLHAADQAMYAAKRSGKGAVRLNTR</sequence>
<dbReference type="PANTHER" id="PTHR44757:SF2">
    <property type="entry name" value="BIOFILM ARCHITECTURE MAINTENANCE PROTEIN MBAA"/>
    <property type="match status" value="1"/>
</dbReference>
<accession>A0ABS5TIF9</accession>
<dbReference type="Pfam" id="PF08448">
    <property type="entry name" value="PAS_4"/>
    <property type="match status" value="1"/>
</dbReference>
<dbReference type="InterPro" id="IPR043128">
    <property type="entry name" value="Rev_trsase/Diguanyl_cyclase"/>
</dbReference>
<dbReference type="NCBIfam" id="TIGR00229">
    <property type="entry name" value="sensory_box"/>
    <property type="match status" value="2"/>
</dbReference>
<dbReference type="SUPFAM" id="SSF55073">
    <property type="entry name" value="Nucleotide cyclase"/>
    <property type="match status" value="1"/>
</dbReference>
<dbReference type="PROSITE" id="PS50113">
    <property type="entry name" value="PAC"/>
    <property type="match status" value="2"/>
</dbReference>
<organism evidence="3 4">
    <name type="scientific">Kineosporia corallincola</name>
    <dbReference type="NCBI Taxonomy" id="2835133"/>
    <lineage>
        <taxon>Bacteria</taxon>
        <taxon>Bacillati</taxon>
        <taxon>Actinomycetota</taxon>
        <taxon>Actinomycetes</taxon>
        <taxon>Kineosporiales</taxon>
        <taxon>Kineosporiaceae</taxon>
        <taxon>Kineosporia</taxon>
    </lineage>
</organism>
<protein>
    <submittedName>
        <fullName evidence="3">PAS domain S-box protein</fullName>
    </submittedName>
</protein>
<dbReference type="SUPFAM" id="SSF55785">
    <property type="entry name" value="PYP-like sensor domain (PAS domain)"/>
    <property type="match status" value="2"/>
</dbReference>
<dbReference type="EMBL" id="JAHBAY010000007">
    <property type="protein sequence ID" value="MBT0770868.1"/>
    <property type="molecule type" value="Genomic_DNA"/>
</dbReference>
<dbReference type="InterPro" id="IPR000014">
    <property type="entry name" value="PAS"/>
</dbReference>
<dbReference type="InterPro" id="IPR013656">
    <property type="entry name" value="PAS_4"/>
</dbReference>
<evidence type="ECO:0000259" key="2">
    <source>
        <dbReference type="PROSITE" id="PS50887"/>
    </source>
</evidence>
<dbReference type="SMART" id="SM00267">
    <property type="entry name" value="GGDEF"/>
    <property type="match status" value="1"/>
</dbReference>
<dbReference type="InterPro" id="IPR052155">
    <property type="entry name" value="Biofilm_reg_signaling"/>
</dbReference>
<dbReference type="PROSITE" id="PS50887">
    <property type="entry name" value="GGDEF"/>
    <property type="match status" value="1"/>
</dbReference>
<dbReference type="SMART" id="SM00086">
    <property type="entry name" value="PAC"/>
    <property type="match status" value="2"/>
</dbReference>
<dbReference type="Gene3D" id="3.30.70.270">
    <property type="match status" value="1"/>
</dbReference>